<dbReference type="Proteomes" id="UP000321555">
    <property type="component" value="Chromosome"/>
</dbReference>
<evidence type="ECO:0000313" key="3">
    <source>
        <dbReference type="Proteomes" id="UP000321555"/>
    </source>
</evidence>
<feature type="transmembrane region" description="Helical" evidence="1">
    <location>
        <begin position="240"/>
        <end position="262"/>
    </location>
</feature>
<feature type="transmembrane region" description="Helical" evidence="1">
    <location>
        <begin position="401"/>
        <end position="419"/>
    </location>
</feature>
<reference evidence="3" key="1">
    <citation type="submission" date="2019-08" db="EMBL/GenBank/DDBJ databases">
        <authorList>
            <person name="Zheng X."/>
        </authorList>
    </citation>
    <scope>NUCLEOTIDE SEQUENCE [LARGE SCALE GENOMIC DNA]</scope>
    <source>
        <strain evidence="3">FJAT-25496</strain>
    </source>
</reference>
<proteinExistence type="predicted"/>
<feature type="transmembrane region" description="Helical" evidence="1">
    <location>
        <begin position="109"/>
        <end position="134"/>
    </location>
</feature>
<keyword evidence="1" id="KW-0472">Membrane</keyword>
<evidence type="ECO:0000313" key="2">
    <source>
        <dbReference type="EMBL" id="QED47848.1"/>
    </source>
</evidence>
<organism evidence="2 3">
    <name type="scientific">Cytobacillus dafuensis</name>
    <name type="common">Bacillus dafuensis</name>
    <dbReference type="NCBI Taxonomy" id="1742359"/>
    <lineage>
        <taxon>Bacteria</taxon>
        <taxon>Bacillati</taxon>
        <taxon>Bacillota</taxon>
        <taxon>Bacilli</taxon>
        <taxon>Bacillales</taxon>
        <taxon>Bacillaceae</taxon>
        <taxon>Cytobacillus</taxon>
    </lineage>
</organism>
<gene>
    <name evidence="2" type="ORF">FSZ17_11640</name>
</gene>
<dbReference type="RefSeq" id="WP_057770537.1">
    <property type="nucleotide sequence ID" value="NZ_CP042593.1"/>
</dbReference>
<protein>
    <submittedName>
        <fullName evidence="2">Uncharacterized protein</fullName>
    </submittedName>
</protein>
<dbReference type="EMBL" id="CP042593">
    <property type="protein sequence ID" value="QED47848.1"/>
    <property type="molecule type" value="Genomic_DNA"/>
</dbReference>
<keyword evidence="1" id="KW-0812">Transmembrane</keyword>
<dbReference type="Pfam" id="PF16949">
    <property type="entry name" value="ABC_tran_2"/>
    <property type="match status" value="1"/>
</dbReference>
<accession>A0A5B8Z4N0</accession>
<dbReference type="AlphaFoldDB" id="A0A5B8Z4N0"/>
<feature type="transmembrane region" description="Helical" evidence="1">
    <location>
        <begin position="526"/>
        <end position="546"/>
    </location>
</feature>
<feature type="transmembrane region" description="Helical" evidence="1">
    <location>
        <begin position="467"/>
        <end position="491"/>
    </location>
</feature>
<name>A0A5B8Z4N0_CYTDA</name>
<keyword evidence="1" id="KW-1133">Transmembrane helix</keyword>
<dbReference type="InterPro" id="IPR031599">
    <property type="entry name" value="ABC_tran_2"/>
</dbReference>
<dbReference type="KEGG" id="bda:FSZ17_11640"/>
<feature type="transmembrane region" description="Helical" evidence="1">
    <location>
        <begin position="426"/>
        <end position="447"/>
    </location>
</feature>
<feature type="transmembrane region" description="Helical" evidence="1">
    <location>
        <begin position="26"/>
        <end position="52"/>
    </location>
</feature>
<sequence length="566" mass="63067">MTKKLLLLFWKMGKNQFLTAPDSTKIAVVLSTIAAIFVTVILSIGVGAMAAIMPREAFSNLFAFTFSGLLAFNILFGVPQVFKNLYGTNDLAFLFTLPIKTRSIYWVKFLQSFVGIPGLLWIFSLILLTVFGVVSKASFVYFPVACITSLMITLIGMSIAYLINLLLIQIIPVHRAKELMTAMSAIAGLIVYVLFQLPNLVSKNAIEGEVLGEMPQMPKWIPMEWGGRSLNEASLGSSEFILPLLMLLVLVILMLSLSSALVEKGFRTGWIKLNEGNRPKKKRKRGKTAVKIHHPIIAIGIKEWRAIHRDMREWVMFLPFLFFMFFPVISMINDKDSLNFIINHPDVSWLMAQGIFLFMFTFLTGGFASSSIGREAYSIHLLRILPLSGWTIALGKFWINWLIPILFLSLLEIVGGILLNWSPIQIVFGISVIAIMSLGIAGIGLWIGSVGAKYNPNNPQNRLETGVSFLLMFLSFGYLLIAALPSFLVLIPTDAIVLFQQRESPTGIFGLLVSLLKWKAENQTLLMSISVLFTLIISMGVTLITLKLTARKIDKGLTINFISNKN</sequence>
<feature type="transmembrane region" description="Helical" evidence="1">
    <location>
        <begin position="314"/>
        <end position="332"/>
    </location>
</feature>
<feature type="transmembrane region" description="Helical" evidence="1">
    <location>
        <begin position="140"/>
        <end position="167"/>
    </location>
</feature>
<dbReference type="OrthoDB" id="2781328at2"/>
<feature type="transmembrane region" description="Helical" evidence="1">
    <location>
        <begin position="58"/>
        <end position="78"/>
    </location>
</feature>
<keyword evidence="3" id="KW-1185">Reference proteome</keyword>
<evidence type="ECO:0000256" key="1">
    <source>
        <dbReference type="SAM" id="Phobius"/>
    </source>
</evidence>
<feature type="transmembrane region" description="Helical" evidence="1">
    <location>
        <begin position="347"/>
        <end position="369"/>
    </location>
</feature>
<dbReference type="STRING" id="1742359.GCA_001439625_00773"/>